<reference evidence="1" key="1">
    <citation type="journal article" date="2019" name="bioRxiv">
        <title>The Genome of the Zebra Mussel, Dreissena polymorpha: A Resource for Invasive Species Research.</title>
        <authorList>
            <person name="McCartney M.A."/>
            <person name="Auch B."/>
            <person name="Kono T."/>
            <person name="Mallez S."/>
            <person name="Zhang Y."/>
            <person name="Obille A."/>
            <person name="Becker A."/>
            <person name="Abrahante J.E."/>
            <person name="Garbe J."/>
            <person name="Badalamenti J.P."/>
            <person name="Herman A."/>
            <person name="Mangelson H."/>
            <person name="Liachko I."/>
            <person name="Sullivan S."/>
            <person name="Sone E.D."/>
            <person name="Koren S."/>
            <person name="Silverstein K.A.T."/>
            <person name="Beckman K.B."/>
            <person name="Gohl D.M."/>
        </authorList>
    </citation>
    <scope>NUCLEOTIDE SEQUENCE</scope>
    <source>
        <strain evidence="1">Duluth1</strain>
        <tissue evidence="1">Whole animal</tissue>
    </source>
</reference>
<name>A0A9D4RAT4_DREPO</name>
<evidence type="ECO:0000313" key="2">
    <source>
        <dbReference type="Proteomes" id="UP000828390"/>
    </source>
</evidence>
<dbReference type="EMBL" id="JAIWYP010000002">
    <property type="protein sequence ID" value="KAH3861389.1"/>
    <property type="molecule type" value="Genomic_DNA"/>
</dbReference>
<accession>A0A9D4RAT4</accession>
<dbReference type="Proteomes" id="UP000828390">
    <property type="component" value="Unassembled WGS sequence"/>
</dbReference>
<dbReference type="AlphaFoldDB" id="A0A9D4RAT4"/>
<proteinExistence type="predicted"/>
<organism evidence="1 2">
    <name type="scientific">Dreissena polymorpha</name>
    <name type="common">Zebra mussel</name>
    <name type="synonym">Mytilus polymorpha</name>
    <dbReference type="NCBI Taxonomy" id="45954"/>
    <lineage>
        <taxon>Eukaryota</taxon>
        <taxon>Metazoa</taxon>
        <taxon>Spiralia</taxon>
        <taxon>Lophotrochozoa</taxon>
        <taxon>Mollusca</taxon>
        <taxon>Bivalvia</taxon>
        <taxon>Autobranchia</taxon>
        <taxon>Heteroconchia</taxon>
        <taxon>Euheterodonta</taxon>
        <taxon>Imparidentia</taxon>
        <taxon>Neoheterodontei</taxon>
        <taxon>Myida</taxon>
        <taxon>Dreissenoidea</taxon>
        <taxon>Dreissenidae</taxon>
        <taxon>Dreissena</taxon>
    </lineage>
</organism>
<comment type="caution">
    <text evidence="1">The sequence shown here is derived from an EMBL/GenBank/DDBJ whole genome shotgun (WGS) entry which is preliminary data.</text>
</comment>
<keyword evidence="2" id="KW-1185">Reference proteome</keyword>
<protein>
    <submittedName>
        <fullName evidence="1">Uncharacterized protein</fullName>
    </submittedName>
</protein>
<evidence type="ECO:0000313" key="1">
    <source>
        <dbReference type="EMBL" id="KAH3861389.1"/>
    </source>
</evidence>
<sequence length="59" mass="6149">MQVPSWSGRPSETVADCLGLSYRCPDDLGTVADCLGVSLHGVWVPTNRQATTSSRGVGG</sequence>
<gene>
    <name evidence="1" type="ORF">DPMN_024317</name>
</gene>
<reference evidence="1" key="2">
    <citation type="submission" date="2020-11" db="EMBL/GenBank/DDBJ databases">
        <authorList>
            <person name="McCartney M.A."/>
            <person name="Auch B."/>
            <person name="Kono T."/>
            <person name="Mallez S."/>
            <person name="Becker A."/>
            <person name="Gohl D.M."/>
            <person name="Silverstein K.A.T."/>
            <person name="Koren S."/>
            <person name="Bechman K.B."/>
            <person name="Herman A."/>
            <person name="Abrahante J.E."/>
            <person name="Garbe J."/>
        </authorList>
    </citation>
    <scope>NUCLEOTIDE SEQUENCE</scope>
    <source>
        <strain evidence="1">Duluth1</strain>
        <tissue evidence="1">Whole animal</tissue>
    </source>
</reference>